<feature type="transmembrane region" description="Helical" evidence="1">
    <location>
        <begin position="316"/>
        <end position="334"/>
    </location>
</feature>
<accession>A0A6J4RWE9</accession>
<dbReference type="AlphaFoldDB" id="A0A6J4RWE9"/>
<gene>
    <name evidence="2" type="ORF">AVDCRST_MAG39-210</name>
</gene>
<evidence type="ECO:0000256" key="1">
    <source>
        <dbReference type="SAM" id="Phobius"/>
    </source>
</evidence>
<keyword evidence="1" id="KW-0472">Membrane</keyword>
<feature type="transmembrane region" description="Helical" evidence="1">
    <location>
        <begin position="162"/>
        <end position="186"/>
    </location>
</feature>
<protein>
    <recommendedName>
        <fullName evidence="3">EpsG family protein</fullName>
    </recommendedName>
</protein>
<keyword evidence="1" id="KW-1133">Transmembrane helix</keyword>
<feature type="transmembrane region" description="Helical" evidence="1">
    <location>
        <begin position="193"/>
        <end position="212"/>
    </location>
</feature>
<reference evidence="2" key="1">
    <citation type="submission" date="2020-02" db="EMBL/GenBank/DDBJ databases">
        <authorList>
            <person name="Meier V. D."/>
        </authorList>
    </citation>
    <scope>NUCLEOTIDE SEQUENCE</scope>
    <source>
        <strain evidence="2">AVDCRST_MAG39</strain>
    </source>
</reference>
<evidence type="ECO:0000313" key="2">
    <source>
        <dbReference type="EMBL" id="CAA9483868.1"/>
    </source>
</evidence>
<feature type="transmembrane region" description="Helical" evidence="1">
    <location>
        <begin position="28"/>
        <end position="47"/>
    </location>
</feature>
<evidence type="ECO:0008006" key="3">
    <source>
        <dbReference type="Google" id="ProtNLM"/>
    </source>
</evidence>
<sequence>MLVYWTMFALPAVTALTARTREVGQYRFQLWLVLLLAAFTVVIGFRYEVGGDWYTYEEIISDIYYGDFRNAFAYVDPGFGLLSFVSTRVGLGSLGPMLACGAVLMFGIYRFSRKQSDPWLAITAAVPYLIIVVGMGYVRQAAAIGFLLVALTKLEGKSLKGFLSWLAVGALFHASVLCTLPIVGLAWARTRGVAVFVVLAAATVLTYAFLLRERVDGFLSSYVEAQMDSSGALVRLAMNGIPAAIFLLLRRFWPMTEDYRFVWTLFAAVALGMFVVVYYSPATTALDRIGLYFIPIQLFVFGNIGAIAGRNTAARTMISIGVIAFYAAVLYIWLNFAVHSEYWLPYQVRPIGG</sequence>
<dbReference type="EMBL" id="CADCVW010000013">
    <property type="protein sequence ID" value="CAA9483868.1"/>
    <property type="molecule type" value="Genomic_DNA"/>
</dbReference>
<dbReference type="InterPro" id="IPR049458">
    <property type="entry name" value="EpsG-like"/>
</dbReference>
<name>A0A6J4RWE9_9SPHN</name>
<organism evidence="2">
    <name type="scientific">uncultured Sphingomonadaceae bacterium</name>
    <dbReference type="NCBI Taxonomy" id="169976"/>
    <lineage>
        <taxon>Bacteria</taxon>
        <taxon>Pseudomonadati</taxon>
        <taxon>Pseudomonadota</taxon>
        <taxon>Alphaproteobacteria</taxon>
        <taxon>Sphingomonadales</taxon>
        <taxon>Sphingomonadaceae</taxon>
        <taxon>environmental samples</taxon>
    </lineage>
</organism>
<feature type="transmembrane region" description="Helical" evidence="1">
    <location>
        <begin position="89"/>
        <end position="109"/>
    </location>
</feature>
<feature type="transmembrane region" description="Helical" evidence="1">
    <location>
        <begin position="232"/>
        <end position="249"/>
    </location>
</feature>
<dbReference type="Pfam" id="PF14897">
    <property type="entry name" value="EpsG"/>
    <property type="match status" value="1"/>
</dbReference>
<keyword evidence="1" id="KW-0812">Transmembrane</keyword>
<feature type="transmembrane region" description="Helical" evidence="1">
    <location>
        <begin position="121"/>
        <end position="150"/>
    </location>
</feature>
<feature type="transmembrane region" description="Helical" evidence="1">
    <location>
        <begin position="261"/>
        <end position="279"/>
    </location>
</feature>
<feature type="transmembrane region" description="Helical" evidence="1">
    <location>
        <begin position="291"/>
        <end position="309"/>
    </location>
</feature>
<proteinExistence type="predicted"/>